<dbReference type="AlphaFoldDB" id="A0A9W8HL26"/>
<dbReference type="EMBL" id="JANBUO010004040">
    <property type="protein sequence ID" value="KAJ2788640.1"/>
    <property type="molecule type" value="Genomic_DNA"/>
</dbReference>
<dbReference type="InterPro" id="IPR046805">
    <property type="entry name" value="Tra1_ring"/>
</dbReference>
<dbReference type="Proteomes" id="UP001140094">
    <property type="component" value="Unassembled WGS sequence"/>
</dbReference>
<proteinExistence type="predicted"/>
<accession>A0A9W8HL26</accession>
<feature type="region of interest" description="Disordered" evidence="1">
    <location>
        <begin position="165"/>
        <end position="203"/>
    </location>
</feature>
<keyword evidence="3" id="KW-1185">Reference proteome</keyword>
<gene>
    <name evidence="2" type="primary">TRA1_6</name>
    <name evidence="2" type="ORF">H4R20_007332</name>
</gene>
<name>A0A9W8HL26_9FUNG</name>
<evidence type="ECO:0000313" key="2">
    <source>
        <dbReference type="EMBL" id="KAJ2788640.1"/>
    </source>
</evidence>
<evidence type="ECO:0000256" key="1">
    <source>
        <dbReference type="SAM" id="MobiDB-lite"/>
    </source>
</evidence>
<dbReference type="Pfam" id="PF20206">
    <property type="entry name" value="Tra1_ring"/>
    <property type="match status" value="1"/>
</dbReference>
<organism evidence="2 3">
    <name type="scientific">Coemansia guatemalensis</name>
    <dbReference type="NCBI Taxonomy" id="2761395"/>
    <lineage>
        <taxon>Eukaryota</taxon>
        <taxon>Fungi</taxon>
        <taxon>Fungi incertae sedis</taxon>
        <taxon>Zoopagomycota</taxon>
        <taxon>Kickxellomycotina</taxon>
        <taxon>Kickxellomycetes</taxon>
        <taxon>Kickxellales</taxon>
        <taxon>Kickxellaceae</taxon>
        <taxon>Coemansia</taxon>
    </lineage>
</organism>
<sequence length="275" mass="30030">MIKNASYVLVAQFIAAFDTPPKIILQAYSTLLKAHQVESRFLVRQALDVLLPVLPLRLGQHSAATSAAPADAGGAGLPAWAMLVKRILIDNSASLAHTTHVYQLIAGHPEIFFPYRTQFASTLVGVLQKMCLTHSATSETRTLALDIMELFLKWDDMLDSDEGAANDAGGLSSSRAQTTGTSMEDQMGVTGTTTSAPSTSDALLPEARRETIVGLLLRMLCLVFDFALKTTLGPRALDLLSRYLDASRWPPMHLRLTFFERSIQQIEAQGMNQQL</sequence>
<evidence type="ECO:0000313" key="3">
    <source>
        <dbReference type="Proteomes" id="UP001140094"/>
    </source>
</evidence>
<comment type="caution">
    <text evidence="2">The sequence shown here is derived from an EMBL/GenBank/DDBJ whole genome shotgun (WGS) entry which is preliminary data.</text>
</comment>
<protein>
    <submittedName>
        <fullName evidence="2">Transcription-associated protein 1</fullName>
    </submittedName>
</protein>
<reference evidence="2" key="1">
    <citation type="submission" date="2022-07" db="EMBL/GenBank/DDBJ databases">
        <title>Phylogenomic reconstructions and comparative analyses of Kickxellomycotina fungi.</title>
        <authorList>
            <person name="Reynolds N.K."/>
            <person name="Stajich J.E."/>
            <person name="Barry K."/>
            <person name="Grigoriev I.V."/>
            <person name="Crous P."/>
            <person name="Smith M.E."/>
        </authorList>
    </citation>
    <scope>NUCLEOTIDE SEQUENCE</scope>
    <source>
        <strain evidence="2">NRRL 1565</strain>
    </source>
</reference>
<feature type="compositionally biased region" description="Polar residues" evidence="1">
    <location>
        <begin position="171"/>
        <end position="201"/>
    </location>
</feature>
<feature type="non-terminal residue" evidence="2">
    <location>
        <position position="275"/>
    </location>
</feature>
<dbReference type="OrthoDB" id="5570127at2759"/>